<evidence type="ECO:0000313" key="2">
    <source>
        <dbReference type="Proteomes" id="UP000295518"/>
    </source>
</evidence>
<dbReference type="Proteomes" id="UP000295518">
    <property type="component" value="Unassembled WGS sequence"/>
</dbReference>
<name>A0A4V3C2V5_9MOLU</name>
<sequence length="182" mass="21964">MDKNDFKIKIKESRIVKYYYENYQQQIEAMARRCLHVNYTSTLTVDDLVVYAISNTPSLLRKYESDRGISLINYLYAQWRVEMLNYVHEYNNSINKFNSSFYSYDEWNDIDIDRFAEMENLDEILKRLINEKRLCQLSAKMIKMVVEENLNAAEIKMKLFLSEKRFRFCKMEIANNLGEFNF</sequence>
<dbReference type="EMBL" id="SNWN01000014">
    <property type="protein sequence ID" value="TDO19409.1"/>
    <property type="molecule type" value="Genomic_DNA"/>
</dbReference>
<gene>
    <name evidence="1" type="ORF">EI74_0678</name>
</gene>
<reference evidence="1 2" key="1">
    <citation type="submission" date="2019-03" db="EMBL/GenBank/DDBJ databases">
        <title>Genomic Encyclopedia of Archaeal and Bacterial Type Strains, Phase II (KMG-II): from individual species to whole genera.</title>
        <authorList>
            <person name="Goeker M."/>
        </authorList>
    </citation>
    <scope>NUCLEOTIDE SEQUENCE [LARGE SCALE GENOMIC DNA]</scope>
    <source>
        <strain evidence="1 2">ATCC 700618</strain>
    </source>
</reference>
<evidence type="ECO:0000313" key="1">
    <source>
        <dbReference type="EMBL" id="TDO19409.1"/>
    </source>
</evidence>
<dbReference type="RefSeq" id="WP_094254833.1">
    <property type="nucleotide sequence ID" value="NZ_NNCE01000006.1"/>
</dbReference>
<protein>
    <submittedName>
        <fullName evidence="1">Uncharacterized protein</fullName>
    </submittedName>
</protein>
<comment type="caution">
    <text evidence="1">The sequence shown here is derived from an EMBL/GenBank/DDBJ whole genome shotgun (WGS) entry which is preliminary data.</text>
</comment>
<organism evidence="1 2">
    <name type="scientific">Mycoplasma testudineum</name>
    <dbReference type="NCBI Taxonomy" id="244584"/>
    <lineage>
        <taxon>Bacteria</taxon>
        <taxon>Bacillati</taxon>
        <taxon>Mycoplasmatota</taxon>
        <taxon>Mollicutes</taxon>
        <taxon>Mycoplasmataceae</taxon>
        <taxon>Mycoplasma</taxon>
    </lineage>
</organism>
<keyword evidence="2" id="KW-1185">Reference proteome</keyword>
<proteinExistence type="predicted"/>
<accession>A0A4V3C2V5</accession>
<dbReference type="AlphaFoldDB" id="A0A4V3C2V5"/>